<accession>A0A1B1B2Q9</accession>
<evidence type="ECO:0000313" key="2">
    <source>
        <dbReference type="Proteomes" id="UP000092659"/>
    </source>
</evidence>
<organism evidence="1 2">
    <name type="scientific">Streptomyces griseochromogenes</name>
    <dbReference type="NCBI Taxonomy" id="68214"/>
    <lineage>
        <taxon>Bacteria</taxon>
        <taxon>Bacillati</taxon>
        <taxon>Actinomycetota</taxon>
        <taxon>Actinomycetes</taxon>
        <taxon>Kitasatosporales</taxon>
        <taxon>Streptomycetaceae</taxon>
        <taxon>Streptomyces</taxon>
    </lineage>
</organism>
<reference evidence="1 2" key="1">
    <citation type="submission" date="2016-06" db="EMBL/GenBank/DDBJ databases">
        <title>Complete genome sequence of Streptomyces griseochromogenes ATCC 14511, the Blasticidin S producer.</title>
        <authorList>
            <person name="Wu L."/>
        </authorList>
    </citation>
    <scope>NUCLEOTIDE SEQUENCE [LARGE SCALE GENOMIC DNA]</scope>
    <source>
        <strain evidence="1 2">ATCC 14511</strain>
    </source>
</reference>
<dbReference type="EMBL" id="CP016279">
    <property type="protein sequence ID" value="ANP53106.1"/>
    <property type="molecule type" value="Genomic_DNA"/>
</dbReference>
<dbReference type="KEGG" id="sgs:AVL59_29385"/>
<protein>
    <submittedName>
        <fullName evidence="1">Uncharacterized protein</fullName>
    </submittedName>
</protein>
<sequence>MLYWSAACKEWALSTASTCSPAITRTSCRVFRYPADAPEAQVTAARRNGSEVITVRFPMHADQRAVRRRALQDAALRASLGVRT</sequence>
<name>A0A1B1B2Q9_9ACTN</name>
<proteinExistence type="predicted"/>
<dbReference type="Proteomes" id="UP000092659">
    <property type="component" value="Chromosome"/>
</dbReference>
<gene>
    <name evidence="1" type="ORF">AVL59_29385</name>
</gene>
<dbReference type="AlphaFoldDB" id="A0A1B1B2Q9"/>
<dbReference type="STRING" id="68214.AVL59_29385"/>
<evidence type="ECO:0000313" key="1">
    <source>
        <dbReference type="EMBL" id="ANP53106.1"/>
    </source>
</evidence>